<protein>
    <submittedName>
        <fullName evidence="2">Transcriptional regulator, MarR family</fullName>
    </submittedName>
</protein>
<dbReference type="SMART" id="SM00347">
    <property type="entry name" value="HTH_MARR"/>
    <property type="match status" value="1"/>
</dbReference>
<evidence type="ECO:0000259" key="1">
    <source>
        <dbReference type="PROSITE" id="PS50995"/>
    </source>
</evidence>
<dbReference type="RefSeq" id="WP_197052902.1">
    <property type="nucleotide sequence ID" value="NZ_BBIO01000010.1"/>
</dbReference>
<organism evidence="2 3">
    <name type="scientific">Tepidicaulis marinus</name>
    <dbReference type="NCBI Taxonomy" id="1333998"/>
    <lineage>
        <taxon>Bacteria</taxon>
        <taxon>Pseudomonadati</taxon>
        <taxon>Pseudomonadota</taxon>
        <taxon>Alphaproteobacteria</taxon>
        <taxon>Hyphomicrobiales</taxon>
        <taxon>Parvibaculaceae</taxon>
        <taxon>Tepidicaulis</taxon>
    </lineage>
</organism>
<keyword evidence="3" id="KW-1185">Reference proteome</keyword>
<dbReference type="AlphaFoldDB" id="A0A081BBU1"/>
<dbReference type="InterPro" id="IPR036388">
    <property type="entry name" value="WH-like_DNA-bd_sf"/>
</dbReference>
<dbReference type="PANTHER" id="PTHR33164:SF89">
    <property type="entry name" value="MARR FAMILY REGULATORY PROTEIN"/>
    <property type="match status" value="1"/>
</dbReference>
<dbReference type="Pfam" id="PF01047">
    <property type="entry name" value="MarR"/>
    <property type="match status" value="1"/>
</dbReference>
<evidence type="ECO:0000313" key="2">
    <source>
        <dbReference type="EMBL" id="GAK45509.1"/>
    </source>
</evidence>
<evidence type="ECO:0000313" key="3">
    <source>
        <dbReference type="Proteomes" id="UP000028702"/>
    </source>
</evidence>
<dbReference type="GO" id="GO:0003700">
    <property type="term" value="F:DNA-binding transcription factor activity"/>
    <property type="evidence" value="ECO:0007669"/>
    <property type="project" value="InterPro"/>
</dbReference>
<dbReference type="GO" id="GO:0006950">
    <property type="term" value="P:response to stress"/>
    <property type="evidence" value="ECO:0007669"/>
    <property type="project" value="TreeGrafter"/>
</dbReference>
<proteinExistence type="predicted"/>
<dbReference type="PROSITE" id="PS50995">
    <property type="entry name" value="HTH_MARR_2"/>
    <property type="match status" value="1"/>
</dbReference>
<reference evidence="2 3" key="1">
    <citation type="submission" date="2014-07" db="EMBL/GenBank/DDBJ databases">
        <title>Tepidicaulis marinum gen. nov., sp. nov., a novel marine bacterium denitrifying nitrate to nitrous oxide strictly under microaerobic conditions.</title>
        <authorList>
            <person name="Takeuchi M."/>
            <person name="Yamagishi T."/>
            <person name="Kamagata Y."/>
            <person name="Oshima K."/>
            <person name="Hattori M."/>
            <person name="Katayama T."/>
            <person name="Hanada S."/>
            <person name="Tamaki H."/>
            <person name="Marumo K."/>
            <person name="Maeda H."/>
            <person name="Nedachi M."/>
            <person name="Iwasaki W."/>
            <person name="Suwa Y."/>
            <person name="Sakata S."/>
        </authorList>
    </citation>
    <scope>NUCLEOTIDE SEQUENCE [LARGE SCALE GENOMIC DNA]</scope>
    <source>
        <strain evidence="2 3">MA2</strain>
    </source>
</reference>
<name>A0A081BBU1_9HYPH</name>
<dbReference type="EMBL" id="BBIO01000010">
    <property type="protein sequence ID" value="GAK45509.1"/>
    <property type="molecule type" value="Genomic_DNA"/>
</dbReference>
<gene>
    <name evidence="2" type="ORF">M2A_2008</name>
</gene>
<dbReference type="PANTHER" id="PTHR33164">
    <property type="entry name" value="TRANSCRIPTIONAL REGULATOR, MARR FAMILY"/>
    <property type="match status" value="1"/>
</dbReference>
<dbReference type="SUPFAM" id="SSF46785">
    <property type="entry name" value="Winged helix' DNA-binding domain"/>
    <property type="match status" value="1"/>
</dbReference>
<dbReference type="Proteomes" id="UP000028702">
    <property type="component" value="Unassembled WGS sequence"/>
</dbReference>
<dbReference type="PRINTS" id="PR00598">
    <property type="entry name" value="HTHMARR"/>
</dbReference>
<dbReference type="Gene3D" id="1.10.10.10">
    <property type="entry name" value="Winged helix-like DNA-binding domain superfamily/Winged helix DNA-binding domain"/>
    <property type="match status" value="1"/>
</dbReference>
<sequence length="192" mass="21611">MTLTPNARKWQDSDARARTLRELVEMSMESKLAADALVALRQIIRATDMDGRQLAKQTGLTTSQLVVMQLLKRSPGLTITKLAERVSLRQATVTALIDKLESRSLVQRKRSDLDRRRVELYLTEEGSAMIEAAPTILQERFIVQFDQLEDWEQSFILAALQRVASMLDAGELDASPVLSVGALDRTEKHQPH</sequence>
<accession>A0A081BBU1</accession>
<dbReference type="InterPro" id="IPR039422">
    <property type="entry name" value="MarR/SlyA-like"/>
</dbReference>
<dbReference type="STRING" id="1333998.M2A_2008"/>
<dbReference type="InterPro" id="IPR036390">
    <property type="entry name" value="WH_DNA-bd_sf"/>
</dbReference>
<feature type="domain" description="HTH marR-type" evidence="1">
    <location>
        <begin position="33"/>
        <end position="165"/>
    </location>
</feature>
<dbReference type="InterPro" id="IPR000835">
    <property type="entry name" value="HTH_MarR-typ"/>
</dbReference>
<dbReference type="eggNOG" id="COG1846">
    <property type="taxonomic scope" value="Bacteria"/>
</dbReference>
<comment type="caution">
    <text evidence="2">The sequence shown here is derived from an EMBL/GenBank/DDBJ whole genome shotgun (WGS) entry which is preliminary data.</text>
</comment>